<dbReference type="STRING" id="555088.DealDRAFT_2593"/>
<dbReference type="RefSeq" id="WP_008518146.1">
    <property type="nucleotide sequence ID" value="NZ_ACJM01000015.1"/>
</dbReference>
<dbReference type="Pfam" id="PF10955">
    <property type="entry name" value="Fin"/>
    <property type="match status" value="1"/>
</dbReference>
<dbReference type="GO" id="GO:0010468">
    <property type="term" value="P:regulation of gene expression"/>
    <property type="evidence" value="ECO:0007669"/>
    <property type="project" value="InterPro"/>
</dbReference>
<protein>
    <recommendedName>
        <fullName evidence="3">DUF2757 family protein</fullName>
    </recommendedName>
</protein>
<keyword evidence="2" id="KW-1185">Reference proteome</keyword>
<dbReference type="Proteomes" id="UP000006443">
    <property type="component" value="Unassembled WGS sequence"/>
</dbReference>
<evidence type="ECO:0000313" key="2">
    <source>
        <dbReference type="Proteomes" id="UP000006443"/>
    </source>
</evidence>
<sequence length="76" mass="8417">MLITWVCRECGVRLARVAASADNPRVAALTAQAGDDIIEIDREGNLVLHLLCEDCLETLDPEDESGIVYLQRPELH</sequence>
<evidence type="ECO:0008006" key="3">
    <source>
        <dbReference type="Google" id="ProtNLM"/>
    </source>
</evidence>
<dbReference type="EMBL" id="ACJM01000015">
    <property type="protein sequence ID" value="EEG76619.1"/>
    <property type="molecule type" value="Genomic_DNA"/>
</dbReference>
<reference evidence="1 2" key="1">
    <citation type="submission" date="2009-02" db="EMBL/GenBank/DDBJ databases">
        <title>Sequencing of the draft genome and assembly of Dethiobacter alkaliphilus AHT 1.</title>
        <authorList>
            <consortium name="US DOE Joint Genome Institute (JGI-PGF)"/>
            <person name="Lucas S."/>
            <person name="Copeland A."/>
            <person name="Lapidus A."/>
            <person name="Glavina del Rio T."/>
            <person name="Dalin E."/>
            <person name="Tice H."/>
            <person name="Bruce D."/>
            <person name="Goodwin L."/>
            <person name="Pitluck S."/>
            <person name="Larimer F."/>
            <person name="Land M.L."/>
            <person name="Hauser L."/>
            <person name="Muyzer G."/>
        </authorList>
    </citation>
    <scope>NUCLEOTIDE SEQUENCE [LARGE SCALE GENOMIC DNA]</scope>
    <source>
        <strain evidence="1 2">AHT 1</strain>
    </source>
</reference>
<accession>C0GJD4</accession>
<organism evidence="1 2">
    <name type="scientific">Dethiobacter alkaliphilus AHT 1</name>
    <dbReference type="NCBI Taxonomy" id="555088"/>
    <lineage>
        <taxon>Bacteria</taxon>
        <taxon>Bacillati</taxon>
        <taxon>Bacillota</taxon>
        <taxon>Dethiobacteria</taxon>
        <taxon>Dethiobacterales</taxon>
        <taxon>Dethiobacteraceae</taxon>
        <taxon>Dethiobacter</taxon>
    </lineage>
</organism>
<gene>
    <name evidence="1" type="ORF">DealDRAFT_2593</name>
</gene>
<proteinExistence type="predicted"/>
<dbReference type="OrthoDB" id="2084556at2"/>
<evidence type="ECO:0000313" key="1">
    <source>
        <dbReference type="EMBL" id="EEG76619.1"/>
    </source>
</evidence>
<dbReference type="InterPro" id="IPR020115">
    <property type="entry name" value="Fin"/>
</dbReference>
<name>C0GJD4_DETAL</name>
<comment type="caution">
    <text evidence="1">The sequence shown here is derived from an EMBL/GenBank/DDBJ whole genome shotgun (WGS) entry which is preliminary data.</text>
</comment>
<dbReference type="AlphaFoldDB" id="C0GJD4"/>